<evidence type="ECO:0000256" key="1">
    <source>
        <dbReference type="SAM" id="MobiDB-lite"/>
    </source>
</evidence>
<feature type="compositionally biased region" description="Basic and acidic residues" evidence="1">
    <location>
        <begin position="9"/>
        <end position="25"/>
    </location>
</feature>
<evidence type="ECO:0000313" key="2">
    <source>
        <dbReference type="EMBL" id="KAE9298381.1"/>
    </source>
</evidence>
<organism evidence="2 3">
    <name type="scientific">Phytophthora fragariae</name>
    <dbReference type="NCBI Taxonomy" id="53985"/>
    <lineage>
        <taxon>Eukaryota</taxon>
        <taxon>Sar</taxon>
        <taxon>Stramenopiles</taxon>
        <taxon>Oomycota</taxon>
        <taxon>Peronosporomycetes</taxon>
        <taxon>Peronosporales</taxon>
        <taxon>Peronosporaceae</taxon>
        <taxon>Phytophthora</taxon>
    </lineage>
</organism>
<dbReference type="EMBL" id="QXFY01002379">
    <property type="protein sequence ID" value="KAE9298381.1"/>
    <property type="molecule type" value="Genomic_DNA"/>
</dbReference>
<accession>A0A6G0QQQ5</accession>
<evidence type="ECO:0000313" key="3">
    <source>
        <dbReference type="Proteomes" id="UP000486351"/>
    </source>
</evidence>
<dbReference type="AlphaFoldDB" id="A0A6G0QQQ5"/>
<dbReference type="Proteomes" id="UP000486351">
    <property type="component" value="Unassembled WGS sequence"/>
</dbReference>
<protein>
    <submittedName>
        <fullName evidence="2">Uncharacterized protein</fullName>
    </submittedName>
</protein>
<proteinExistence type="predicted"/>
<comment type="caution">
    <text evidence="2">The sequence shown here is derived from an EMBL/GenBank/DDBJ whole genome shotgun (WGS) entry which is preliminary data.</text>
</comment>
<name>A0A6G0QQQ5_9STRA</name>
<feature type="region of interest" description="Disordered" evidence="1">
    <location>
        <begin position="1"/>
        <end position="31"/>
    </location>
</feature>
<gene>
    <name evidence="2" type="ORF">PF008_g23515</name>
</gene>
<reference evidence="2 3" key="1">
    <citation type="submission" date="2018-09" db="EMBL/GenBank/DDBJ databases">
        <title>Genomic investigation of the strawberry pathogen Phytophthora fragariae indicates pathogenicity is determined by transcriptional variation in three key races.</title>
        <authorList>
            <person name="Adams T.M."/>
            <person name="Armitage A.D."/>
            <person name="Sobczyk M.K."/>
            <person name="Bates H.J."/>
            <person name="Dunwell J.M."/>
            <person name="Nellist C.F."/>
            <person name="Harrison R.J."/>
        </authorList>
    </citation>
    <scope>NUCLEOTIDE SEQUENCE [LARGE SCALE GENOMIC DNA]</scope>
    <source>
        <strain evidence="2 3">NOV-77</strain>
    </source>
</reference>
<sequence length="40" mass="4552">MRVSQEALARMEAKHDATNARRTQQDESIQQDLRAIQALA</sequence>